<keyword evidence="8" id="KW-0472">Membrane</keyword>
<keyword evidence="3" id="KW-1003">Cell membrane</keyword>
<dbReference type="HOGENOM" id="CLU_084761_4_0_6"/>
<evidence type="ECO:0000256" key="4">
    <source>
        <dbReference type="ARBA" id="ARBA00022481"/>
    </source>
</evidence>
<dbReference type="Pfam" id="PF12019">
    <property type="entry name" value="GspH"/>
    <property type="match status" value="1"/>
</dbReference>
<sequence length="183" mass="18841">MDGTPRRQRGVTLIEQLLAVGILAILVVTATPALGGLLARNAATAADNAVVAALQHARERAVRSGAHVVLCPSRDGAACVADVHWEHGWLLAWDRDRDGEPDAGVEPIAVGDALPPGTVVLGSAGRTRLVFRGDGSAAGSNVSLTICHRGAPAASALGVVMANSGRIRQGRPSVQRARECVRG</sequence>
<feature type="domain" description="General secretion pathway GspH" evidence="11">
    <location>
        <begin position="48"/>
        <end position="165"/>
    </location>
</feature>
<comment type="similarity">
    <text evidence="9">Belongs to the GSP H family.</text>
</comment>
<keyword evidence="4" id="KW-0488">Methylation</keyword>
<reference evidence="12" key="1">
    <citation type="submission" date="2015-03" db="EMBL/GenBank/DDBJ databases">
        <title>Draft genome sequence of Mizugakiibacter sediminis skMP5.</title>
        <authorList>
            <person name="Watanabe T."/>
            <person name="Kojima H."/>
            <person name="Fukui M."/>
        </authorList>
    </citation>
    <scope>NUCLEOTIDE SEQUENCE</scope>
    <source>
        <strain evidence="12">SkMP5</strain>
    </source>
</reference>
<evidence type="ECO:0000256" key="3">
    <source>
        <dbReference type="ARBA" id="ARBA00022475"/>
    </source>
</evidence>
<evidence type="ECO:0000256" key="8">
    <source>
        <dbReference type="ARBA" id="ARBA00023136"/>
    </source>
</evidence>
<keyword evidence="6" id="KW-0812">Transmembrane</keyword>
<dbReference type="AlphaFoldDB" id="A0A0K8QNN5"/>
<dbReference type="Proteomes" id="UP000253740">
    <property type="component" value="Unassembled WGS sequence"/>
</dbReference>
<evidence type="ECO:0000259" key="11">
    <source>
        <dbReference type="Pfam" id="PF12019"/>
    </source>
</evidence>
<evidence type="ECO:0000256" key="1">
    <source>
        <dbReference type="ARBA" id="ARBA00004377"/>
    </source>
</evidence>
<keyword evidence="7" id="KW-1133">Transmembrane helix</keyword>
<dbReference type="SUPFAM" id="SSF54523">
    <property type="entry name" value="Pili subunits"/>
    <property type="match status" value="1"/>
</dbReference>
<dbReference type="InterPro" id="IPR012902">
    <property type="entry name" value="N_methyl_site"/>
</dbReference>
<dbReference type="InterPro" id="IPR022346">
    <property type="entry name" value="T2SS_GspH"/>
</dbReference>
<dbReference type="OrthoDB" id="2313614at2"/>
<evidence type="ECO:0000256" key="5">
    <source>
        <dbReference type="ARBA" id="ARBA00022519"/>
    </source>
</evidence>
<dbReference type="STRING" id="1475481.GCA_000953855_01651"/>
<keyword evidence="14" id="KW-1185">Reference proteome</keyword>
<evidence type="ECO:0000256" key="10">
    <source>
        <dbReference type="ARBA" id="ARBA00030775"/>
    </source>
</evidence>
<dbReference type="GO" id="GO:0015627">
    <property type="term" value="C:type II protein secretion system complex"/>
    <property type="evidence" value="ECO:0007669"/>
    <property type="project" value="InterPro"/>
</dbReference>
<gene>
    <name evidence="12" type="ORF">MBSD_1762</name>
    <name evidence="13" type="ORF">MBSD_n1621</name>
</gene>
<dbReference type="EMBL" id="DF970197">
    <property type="protein sequence ID" value="GAP66316.1"/>
    <property type="molecule type" value="Genomic_DNA"/>
</dbReference>
<dbReference type="Pfam" id="PF07963">
    <property type="entry name" value="N_methyl"/>
    <property type="match status" value="1"/>
</dbReference>
<evidence type="ECO:0000256" key="6">
    <source>
        <dbReference type="ARBA" id="ARBA00022692"/>
    </source>
</evidence>
<evidence type="ECO:0000313" key="13">
    <source>
        <dbReference type="EMBL" id="GAP66316.1"/>
    </source>
</evidence>
<evidence type="ECO:0000256" key="2">
    <source>
        <dbReference type="ARBA" id="ARBA00021549"/>
    </source>
</evidence>
<dbReference type="GO" id="GO:0005886">
    <property type="term" value="C:plasma membrane"/>
    <property type="evidence" value="ECO:0007669"/>
    <property type="project" value="UniProtKB-SubCell"/>
</dbReference>
<proteinExistence type="inferred from homology"/>
<dbReference type="GO" id="GO:0015628">
    <property type="term" value="P:protein secretion by the type II secretion system"/>
    <property type="evidence" value="ECO:0007669"/>
    <property type="project" value="InterPro"/>
</dbReference>
<evidence type="ECO:0000256" key="9">
    <source>
        <dbReference type="ARBA" id="ARBA00025772"/>
    </source>
</evidence>
<dbReference type="EMBL" id="DF952380">
    <property type="protein sequence ID" value="GAN45217.1"/>
    <property type="molecule type" value="Genomic_DNA"/>
</dbReference>
<accession>A0A0K8QNN5</accession>
<evidence type="ECO:0000256" key="7">
    <source>
        <dbReference type="ARBA" id="ARBA00022989"/>
    </source>
</evidence>
<reference evidence="13" key="2">
    <citation type="submission" date="2015-08" db="EMBL/GenBank/DDBJ databases">
        <title>Complete DNA Sequence of Pseudomonas syringae pv. actinidiae, the Causal Agent of Kiwifruit Canker Disease.</title>
        <authorList>
            <person name="Rikkerink E.H.A."/>
            <person name="Fineran P.C."/>
        </authorList>
    </citation>
    <scope>NUCLEOTIDE SEQUENCE</scope>
    <source>
        <strain evidence="13">SkMP5</strain>
    </source>
</reference>
<evidence type="ECO:0000313" key="14">
    <source>
        <dbReference type="Proteomes" id="UP000253740"/>
    </source>
</evidence>
<comment type="subcellular location">
    <subcellularLocation>
        <location evidence="1">Cell inner membrane</location>
        <topology evidence="1">Single-pass membrane protein</topology>
    </subcellularLocation>
</comment>
<dbReference type="InterPro" id="IPR045584">
    <property type="entry name" value="Pilin-like"/>
</dbReference>
<dbReference type="Gene3D" id="3.55.40.10">
    <property type="entry name" value="minor pseudopilin epsh domain"/>
    <property type="match status" value="1"/>
</dbReference>
<name>A0A0K8QNN5_9GAMM</name>
<organism evidence="13">
    <name type="scientific">Mizugakiibacter sediminis</name>
    <dbReference type="NCBI Taxonomy" id="1475481"/>
    <lineage>
        <taxon>Bacteria</taxon>
        <taxon>Pseudomonadati</taxon>
        <taxon>Pseudomonadota</taxon>
        <taxon>Gammaproteobacteria</taxon>
        <taxon>Lysobacterales</taxon>
        <taxon>Rhodanobacteraceae</taxon>
        <taxon>Mizugakiibacter</taxon>
    </lineage>
</organism>
<evidence type="ECO:0000313" key="12">
    <source>
        <dbReference type="EMBL" id="GAN45217.1"/>
    </source>
</evidence>
<dbReference type="RefSeq" id="WP_062536876.1">
    <property type="nucleotide sequence ID" value="NZ_DF970197.1"/>
</dbReference>
<keyword evidence="5" id="KW-0997">Cell inner membrane</keyword>
<protein>
    <recommendedName>
        <fullName evidence="2">Type II secretion system protein H</fullName>
    </recommendedName>
    <alternativeName>
        <fullName evidence="10">General secretion pathway protein H</fullName>
    </alternativeName>
</protein>